<evidence type="ECO:0000313" key="3">
    <source>
        <dbReference type="Proteomes" id="UP000266861"/>
    </source>
</evidence>
<proteinExistence type="predicted"/>
<feature type="region of interest" description="Disordered" evidence="1">
    <location>
        <begin position="1"/>
        <end position="71"/>
    </location>
</feature>
<dbReference type="OrthoDB" id="2440448at2759"/>
<accession>A0A397IZT9</accession>
<evidence type="ECO:0000313" key="2">
    <source>
        <dbReference type="EMBL" id="RHZ81441.1"/>
    </source>
</evidence>
<dbReference type="AlphaFoldDB" id="A0A397IZT9"/>
<sequence length="148" mass="16820">MNKKSKTGEDFYNTFSDSESEELTVASVSTNLDREESSSSLNSNRDENESLITIISQENEDNLPKPTSRESSWVWNGKIGNIQSTVDKFATKPYAKTDKRNQQLTNTIVDFIVCCQLPFAIVDNSYFVTMLNTFDGCCYIVKYHVNRS</sequence>
<organism evidence="2 3">
    <name type="scientific">Diversispora epigaea</name>
    <dbReference type="NCBI Taxonomy" id="1348612"/>
    <lineage>
        <taxon>Eukaryota</taxon>
        <taxon>Fungi</taxon>
        <taxon>Fungi incertae sedis</taxon>
        <taxon>Mucoromycota</taxon>
        <taxon>Glomeromycotina</taxon>
        <taxon>Glomeromycetes</taxon>
        <taxon>Diversisporales</taxon>
        <taxon>Diversisporaceae</taxon>
        <taxon>Diversispora</taxon>
    </lineage>
</organism>
<reference evidence="2 3" key="1">
    <citation type="submission" date="2018-08" db="EMBL/GenBank/DDBJ databases">
        <title>Genome and evolution of the arbuscular mycorrhizal fungus Diversispora epigaea (formerly Glomus versiforme) and its bacterial endosymbionts.</title>
        <authorList>
            <person name="Sun X."/>
            <person name="Fei Z."/>
            <person name="Harrison M."/>
        </authorList>
    </citation>
    <scope>NUCLEOTIDE SEQUENCE [LARGE SCALE GENOMIC DNA]</scope>
    <source>
        <strain evidence="2 3">IT104</strain>
    </source>
</reference>
<protein>
    <submittedName>
        <fullName evidence="2">Uncharacterized protein</fullName>
    </submittedName>
</protein>
<gene>
    <name evidence="2" type="ORF">Glove_120g117</name>
</gene>
<dbReference type="EMBL" id="PQFF01000112">
    <property type="protein sequence ID" value="RHZ81441.1"/>
    <property type="molecule type" value="Genomic_DNA"/>
</dbReference>
<comment type="caution">
    <text evidence="2">The sequence shown here is derived from an EMBL/GenBank/DDBJ whole genome shotgun (WGS) entry which is preliminary data.</text>
</comment>
<keyword evidence="3" id="KW-1185">Reference proteome</keyword>
<dbReference type="Proteomes" id="UP000266861">
    <property type="component" value="Unassembled WGS sequence"/>
</dbReference>
<evidence type="ECO:0000256" key="1">
    <source>
        <dbReference type="SAM" id="MobiDB-lite"/>
    </source>
</evidence>
<name>A0A397IZT9_9GLOM</name>